<feature type="transmembrane region" description="Helical" evidence="6">
    <location>
        <begin position="94"/>
        <end position="117"/>
    </location>
</feature>
<feature type="transmembrane region" description="Helical" evidence="6">
    <location>
        <begin position="433"/>
        <end position="454"/>
    </location>
</feature>
<feature type="transmembrane region" description="Helical" evidence="6">
    <location>
        <begin position="395"/>
        <end position="421"/>
    </location>
</feature>
<keyword evidence="3 6" id="KW-1133">Transmembrane helix</keyword>
<feature type="transmembrane region" description="Helical" evidence="6">
    <location>
        <begin position="362"/>
        <end position="383"/>
    </location>
</feature>
<dbReference type="PANTHER" id="PTHR42718">
    <property type="entry name" value="MAJOR FACILITATOR SUPERFAMILY MULTIDRUG TRANSPORTER MFSC"/>
    <property type="match status" value="1"/>
</dbReference>
<evidence type="ECO:0000259" key="7">
    <source>
        <dbReference type="PROSITE" id="PS50850"/>
    </source>
</evidence>
<feature type="transmembrane region" description="Helical" evidence="6">
    <location>
        <begin position="331"/>
        <end position="350"/>
    </location>
</feature>
<dbReference type="Gene3D" id="1.20.1720.10">
    <property type="entry name" value="Multidrug resistance protein D"/>
    <property type="match status" value="1"/>
</dbReference>
<feature type="transmembrane region" description="Helical" evidence="6">
    <location>
        <begin position="304"/>
        <end position="325"/>
    </location>
</feature>
<evidence type="ECO:0000256" key="5">
    <source>
        <dbReference type="SAM" id="MobiDB-lite"/>
    </source>
</evidence>
<evidence type="ECO:0000256" key="4">
    <source>
        <dbReference type="ARBA" id="ARBA00023136"/>
    </source>
</evidence>
<feature type="compositionally biased region" description="Basic residues" evidence="5">
    <location>
        <begin position="498"/>
        <end position="507"/>
    </location>
</feature>
<evidence type="ECO:0000256" key="2">
    <source>
        <dbReference type="ARBA" id="ARBA00022692"/>
    </source>
</evidence>
<reference evidence="8 9" key="1">
    <citation type="submission" date="2023-11" db="EMBL/GenBank/DDBJ databases">
        <title>Actinomadura monticuli sp. nov., isolated from volcanic ash.</title>
        <authorList>
            <person name="Lee S.D."/>
            <person name="Yang H."/>
            <person name="Kim I.S."/>
        </authorList>
    </citation>
    <scope>NUCLEOTIDE SEQUENCE [LARGE SCALE GENOMIC DNA]</scope>
    <source>
        <strain evidence="8 9">DLS-62</strain>
    </source>
</reference>
<feature type="transmembrane region" description="Helical" evidence="6">
    <location>
        <begin position="234"/>
        <end position="252"/>
    </location>
</feature>
<evidence type="ECO:0000256" key="3">
    <source>
        <dbReference type="ARBA" id="ARBA00022989"/>
    </source>
</evidence>
<dbReference type="InterPro" id="IPR011701">
    <property type="entry name" value="MFS"/>
</dbReference>
<dbReference type="Gene3D" id="1.20.1250.20">
    <property type="entry name" value="MFS general substrate transporter like domains"/>
    <property type="match status" value="1"/>
</dbReference>
<organism evidence="8 9">
    <name type="scientific">Actinomadura monticuli</name>
    <dbReference type="NCBI Taxonomy" id="3097367"/>
    <lineage>
        <taxon>Bacteria</taxon>
        <taxon>Bacillati</taxon>
        <taxon>Actinomycetota</taxon>
        <taxon>Actinomycetes</taxon>
        <taxon>Streptosporangiales</taxon>
        <taxon>Thermomonosporaceae</taxon>
        <taxon>Actinomadura</taxon>
    </lineage>
</organism>
<evidence type="ECO:0000256" key="1">
    <source>
        <dbReference type="ARBA" id="ARBA00004651"/>
    </source>
</evidence>
<feature type="transmembrane region" description="Helical" evidence="6">
    <location>
        <begin position="153"/>
        <end position="175"/>
    </location>
</feature>
<dbReference type="PANTHER" id="PTHR42718:SF48">
    <property type="entry name" value="CONSERVED TWO-DOMAIN MEMBRANE PROTEIN-RELATED"/>
    <property type="match status" value="1"/>
</dbReference>
<keyword evidence="2 6" id="KW-0812">Transmembrane</keyword>
<feature type="transmembrane region" description="Helical" evidence="6">
    <location>
        <begin position="264"/>
        <end position="283"/>
    </location>
</feature>
<comment type="caution">
    <text evidence="8">The sequence shown here is derived from an EMBL/GenBank/DDBJ whole genome shotgun (WGS) entry which is preliminary data.</text>
</comment>
<feature type="transmembrane region" description="Helical" evidence="6">
    <location>
        <begin position="460"/>
        <end position="483"/>
    </location>
</feature>
<comment type="subcellular location">
    <subcellularLocation>
        <location evidence="1">Cell membrane</location>
        <topology evidence="1">Multi-pass membrane protein</topology>
    </subcellularLocation>
</comment>
<evidence type="ECO:0000313" key="9">
    <source>
        <dbReference type="Proteomes" id="UP001569963"/>
    </source>
</evidence>
<dbReference type="InterPro" id="IPR036259">
    <property type="entry name" value="MFS_trans_sf"/>
</dbReference>
<sequence length="507" mass="49581">MSAGPRARPLAGLLAPPRDAARRRALALAAVVVANVMAVVDYNIVSIAIPQLLRAFPGSTLAGLSWTITAYTVVFAAVLLPAGGMADRLGPKRIFLGGLAVFTLGSAACALATGPLALVLARMLQATGGGAVVALSISVGLSEFPGRVGHAFGLLGAAAGIAGASGPALGAALLALGGWRWIFLINLPLGALALACAAAGVPARPPAGHGPRGPGPAEQGPAEQGPAERGLPDLLGAALLAGGVAALVLGVVQGPDWGWSDGRTAAALAAGAALSCLGVRRSLRHPRPAADFTLLRARSTAAGNAAMALLSVTQFAVALCVALFLTERWGYSVLAAAIALTPGPLTSAVVSWRSGPLVRRAGARAVAVAGGALGAAGWCWPLAADALGAGRSYPVVVLPALVAGTAGTAAAAVAIETIAMAAVPPARFGSGSALIMLARSAGAAAGIGGLAAVLHEPDGTAFAVAWAGLAAGMLATALAGVAARPPGVPPPAGERGRPRPRKVPRAP</sequence>
<name>A0ABV4QHK5_9ACTN</name>
<evidence type="ECO:0000256" key="6">
    <source>
        <dbReference type="SAM" id="Phobius"/>
    </source>
</evidence>
<proteinExistence type="predicted"/>
<keyword evidence="9" id="KW-1185">Reference proteome</keyword>
<feature type="region of interest" description="Disordered" evidence="5">
    <location>
        <begin position="484"/>
        <end position="507"/>
    </location>
</feature>
<evidence type="ECO:0000313" key="8">
    <source>
        <dbReference type="EMBL" id="MFA1542176.1"/>
    </source>
</evidence>
<dbReference type="SUPFAM" id="SSF103473">
    <property type="entry name" value="MFS general substrate transporter"/>
    <property type="match status" value="1"/>
</dbReference>
<dbReference type="Pfam" id="PF07690">
    <property type="entry name" value="MFS_1"/>
    <property type="match status" value="1"/>
</dbReference>
<feature type="transmembrane region" description="Helical" evidence="6">
    <location>
        <begin position="61"/>
        <end position="82"/>
    </location>
</feature>
<keyword evidence="4 6" id="KW-0472">Membrane</keyword>
<protein>
    <submittedName>
        <fullName evidence="8">MFS transporter</fullName>
    </submittedName>
</protein>
<dbReference type="Proteomes" id="UP001569963">
    <property type="component" value="Unassembled WGS sequence"/>
</dbReference>
<dbReference type="RefSeq" id="WP_371952324.1">
    <property type="nucleotide sequence ID" value="NZ_JAXCEI010000011.1"/>
</dbReference>
<dbReference type="PROSITE" id="PS50850">
    <property type="entry name" value="MFS"/>
    <property type="match status" value="1"/>
</dbReference>
<gene>
    <name evidence="8" type="ORF">SM611_24845</name>
</gene>
<dbReference type="InterPro" id="IPR020846">
    <property type="entry name" value="MFS_dom"/>
</dbReference>
<feature type="transmembrane region" description="Helical" evidence="6">
    <location>
        <begin position="181"/>
        <end position="203"/>
    </location>
</feature>
<feature type="domain" description="Major facilitator superfamily (MFS) profile" evidence="7">
    <location>
        <begin position="27"/>
        <end position="484"/>
    </location>
</feature>
<dbReference type="EMBL" id="JAXCEI010000011">
    <property type="protein sequence ID" value="MFA1542176.1"/>
    <property type="molecule type" value="Genomic_DNA"/>
</dbReference>
<feature type="transmembrane region" description="Helical" evidence="6">
    <location>
        <begin position="25"/>
        <end position="49"/>
    </location>
</feature>
<feature type="region of interest" description="Disordered" evidence="5">
    <location>
        <begin position="205"/>
        <end position="227"/>
    </location>
</feature>
<accession>A0ABV4QHK5</accession>